<dbReference type="Proteomes" id="UP000284763">
    <property type="component" value="Unassembled WGS sequence"/>
</dbReference>
<dbReference type="PROSITE" id="PS51186">
    <property type="entry name" value="GNAT"/>
    <property type="match status" value="1"/>
</dbReference>
<gene>
    <name evidence="2" type="ORF">D5R95_08030</name>
</gene>
<reference evidence="2 3" key="1">
    <citation type="submission" date="2018-08" db="EMBL/GenBank/DDBJ databases">
        <title>The metabolism and importance of syntrophic acetate oxidation coupled to methane or sulfide production in haloalkaline environments.</title>
        <authorList>
            <person name="Timmers P.H.A."/>
            <person name="Vavourakis C.D."/>
            <person name="Sorokin D.Y."/>
            <person name="Sinninghe Damste J.S."/>
            <person name="Muyzer G."/>
            <person name="Stams A.J.M."/>
            <person name="Plugge C.M."/>
        </authorList>
    </citation>
    <scope>NUCLEOTIDE SEQUENCE [LARGE SCALE GENOMIC DNA]</scope>
    <source>
        <strain evidence="2">MSAO_Arc3</strain>
    </source>
</reference>
<name>A0A424YR14_9EURY</name>
<dbReference type="CDD" id="cd04301">
    <property type="entry name" value="NAT_SF"/>
    <property type="match status" value="1"/>
</dbReference>
<dbReference type="Pfam" id="PF00583">
    <property type="entry name" value="Acetyltransf_1"/>
    <property type="match status" value="1"/>
</dbReference>
<dbReference type="Gene3D" id="3.40.630.30">
    <property type="match status" value="1"/>
</dbReference>
<comment type="caution">
    <text evidence="2">The sequence shown here is derived from an EMBL/GenBank/DDBJ whole genome shotgun (WGS) entry which is preliminary data.</text>
</comment>
<dbReference type="InterPro" id="IPR000182">
    <property type="entry name" value="GNAT_dom"/>
</dbReference>
<feature type="domain" description="N-acetyltransferase" evidence="1">
    <location>
        <begin position="12"/>
        <end position="159"/>
    </location>
</feature>
<sequence length="289" mass="33245">MKQLAKSENGIFFYRLEDPTEVDKLRIGEYVYFKHHLGMSDYLLNFKSWLKRKNILFIVAVFKSNIIGWVMNERWNDCSSQEKPIFVLRGIEVHPNIKRKGIGKALFTLSSMVLIGYIITKPVNKDAKNFFSSLNFSSSQKDVPIELGNYPGYMALDVSKMNINRPIHGISLNCKNISECTESLFDTHNIQKKDKKDKFSSDNCTKSTKSSMNELNNVQNEQDLVDIKKKSLNSCNKPRYNGTFQMKSPCTCGNFHGKKYIISGKRNGILILCSECGKQRYFIKGTQRR</sequence>
<proteinExistence type="predicted"/>
<dbReference type="AlphaFoldDB" id="A0A424YR14"/>
<dbReference type="InterPro" id="IPR016181">
    <property type="entry name" value="Acyl_CoA_acyltransferase"/>
</dbReference>
<dbReference type="SUPFAM" id="SSF55729">
    <property type="entry name" value="Acyl-CoA N-acyltransferases (Nat)"/>
    <property type="match status" value="1"/>
</dbReference>
<evidence type="ECO:0000313" key="2">
    <source>
        <dbReference type="EMBL" id="RQD81493.1"/>
    </source>
</evidence>
<dbReference type="EMBL" id="QZAB01000508">
    <property type="protein sequence ID" value="RQD81493.1"/>
    <property type="molecule type" value="Genomic_DNA"/>
</dbReference>
<organism evidence="2 3">
    <name type="scientific">Methanosalsum natronophilum</name>
    <dbReference type="NCBI Taxonomy" id="768733"/>
    <lineage>
        <taxon>Archaea</taxon>
        <taxon>Methanobacteriati</taxon>
        <taxon>Methanobacteriota</taxon>
        <taxon>Stenosarchaea group</taxon>
        <taxon>Methanomicrobia</taxon>
        <taxon>Methanosarcinales</taxon>
        <taxon>Methanosarcinaceae</taxon>
        <taxon>Methanosalsum</taxon>
    </lineage>
</organism>
<evidence type="ECO:0000259" key="1">
    <source>
        <dbReference type="PROSITE" id="PS51186"/>
    </source>
</evidence>
<keyword evidence="2" id="KW-0808">Transferase</keyword>
<accession>A0A424YR14</accession>
<evidence type="ECO:0000313" key="3">
    <source>
        <dbReference type="Proteomes" id="UP000284763"/>
    </source>
</evidence>
<protein>
    <submittedName>
        <fullName evidence="2">GNAT family N-acetyltransferase</fullName>
    </submittedName>
</protein>
<dbReference type="GO" id="GO:0016747">
    <property type="term" value="F:acyltransferase activity, transferring groups other than amino-acyl groups"/>
    <property type="evidence" value="ECO:0007669"/>
    <property type="project" value="InterPro"/>
</dbReference>